<dbReference type="Proteomes" id="UP000053904">
    <property type="component" value="Unassembled WGS sequence"/>
</dbReference>
<keyword evidence="1" id="KW-0472">Membrane</keyword>
<feature type="transmembrane region" description="Helical" evidence="1">
    <location>
        <begin position="128"/>
        <end position="147"/>
    </location>
</feature>
<name>A0A117M0E0_9BACT</name>
<feature type="transmembrane region" description="Helical" evidence="1">
    <location>
        <begin position="380"/>
        <end position="398"/>
    </location>
</feature>
<evidence type="ECO:0000313" key="2">
    <source>
        <dbReference type="EMBL" id="KUK77274.1"/>
    </source>
</evidence>
<sequence>MKSQGILKKFTLVNLKKKTGSTRDSPRDIDRGESPKLYIVACITILFISFVLVCFLFGENKNSNWWVIDDHEIMMFLGEDMTLKLHEIPKTLIEKTEVGNFGSYERYRPSYYFLRLIETSLWGNNPSLWYLSRIFILTTFLSILWYLVWQYTDFIKGFLFTLLILSATYWAELVSRLGPGETYAVLGLGLYLLGFYLQLKNFLPSFKEKTRSHYLSLFMMTIGAVIAIGSKENFIILLFPTMLLVLYSIFKKRMNRGLLISTALILLYSVFVTTSIIIALSKTGTDIYGSQLNTQSLLLMTIQHIPYVLKLFNLKWIILLTTLSSVVVLKIKGSLILKGYLGKLAIFYFAMLSLIALYLSQYFFYKGAWPTGMRYDFPGMLYYPFYLLCLFLLIKCTLEILGVKEIFRERIYLLIIVLTFILISPLQYKNYLQDYTQENVNRTQIYSETIDLVVKQTEQNPYQPIFFESYSVWDYELLVSVNRFLRARGVENEIYINVNGYSPDSFEDLFQKSLADEIVKVSNLGGSLAGELFVDRSAETLKEVGCITLNFSGITEDVCDSYIIR</sequence>
<feature type="transmembrane region" description="Helical" evidence="1">
    <location>
        <begin position="234"/>
        <end position="250"/>
    </location>
</feature>
<organism evidence="2 3">
    <name type="scientific">candidate division WS6 bacterium 34_10</name>
    <dbReference type="NCBI Taxonomy" id="1641389"/>
    <lineage>
        <taxon>Bacteria</taxon>
        <taxon>Candidatus Dojkabacteria</taxon>
    </lineage>
</organism>
<keyword evidence="1 2" id="KW-0812">Transmembrane</keyword>
<feature type="transmembrane region" description="Helical" evidence="1">
    <location>
        <begin position="37"/>
        <end position="58"/>
    </location>
</feature>
<reference evidence="3" key="1">
    <citation type="journal article" date="2015" name="MBio">
        <title>Genome-Resolved Metagenomic Analysis Reveals Roles for Candidate Phyla and Other Microbial Community Members in Biogeochemical Transformations in Oil Reservoirs.</title>
        <authorList>
            <person name="Hu P."/>
            <person name="Tom L."/>
            <person name="Singh A."/>
            <person name="Thomas B.C."/>
            <person name="Baker B.J."/>
            <person name="Piceno Y.M."/>
            <person name="Andersen G.L."/>
            <person name="Banfield J.F."/>
        </authorList>
    </citation>
    <scope>NUCLEOTIDE SEQUENCE [LARGE SCALE GENOMIC DNA]</scope>
</reference>
<feature type="transmembrane region" description="Helical" evidence="1">
    <location>
        <begin position="410"/>
        <end position="428"/>
    </location>
</feature>
<comment type="caution">
    <text evidence="2">The sequence shown here is derived from an EMBL/GenBank/DDBJ whole genome shotgun (WGS) entry which is preliminary data.</text>
</comment>
<proteinExistence type="predicted"/>
<protein>
    <submittedName>
        <fullName evidence="2">Transmembrane(S)proteins 4..21</fullName>
    </submittedName>
</protein>
<feature type="transmembrane region" description="Helical" evidence="1">
    <location>
        <begin position="211"/>
        <end position="228"/>
    </location>
</feature>
<feature type="transmembrane region" description="Helical" evidence="1">
    <location>
        <begin position="341"/>
        <end position="360"/>
    </location>
</feature>
<evidence type="ECO:0000313" key="3">
    <source>
        <dbReference type="Proteomes" id="UP000053904"/>
    </source>
</evidence>
<gene>
    <name evidence="2" type="ORF">XD93_0436</name>
</gene>
<accession>A0A117M0E0</accession>
<dbReference type="EMBL" id="LGGO01000048">
    <property type="protein sequence ID" value="KUK77274.1"/>
    <property type="molecule type" value="Genomic_DNA"/>
</dbReference>
<evidence type="ECO:0000256" key="1">
    <source>
        <dbReference type="SAM" id="Phobius"/>
    </source>
</evidence>
<keyword evidence="1" id="KW-1133">Transmembrane helix</keyword>
<dbReference type="AlphaFoldDB" id="A0A117M0E0"/>
<feature type="transmembrane region" description="Helical" evidence="1">
    <location>
        <begin position="307"/>
        <end position="329"/>
    </location>
</feature>
<feature type="transmembrane region" description="Helical" evidence="1">
    <location>
        <begin position="257"/>
        <end position="280"/>
    </location>
</feature>
<feature type="transmembrane region" description="Helical" evidence="1">
    <location>
        <begin position="154"/>
        <end position="171"/>
    </location>
</feature>
<feature type="transmembrane region" description="Helical" evidence="1">
    <location>
        <begin position="183"/>
        <end position="199"/>
    </location>
</feature>